<feature type="transmembrane region" description="Helical" evidence="2">
    <location>
        <begin position="1566"/>
        <end position="1583"/>
    </location>
</feature>
<dbReference type="Proteomes" id="UP000034098">
    <property type="component" value="Unassembled WGS sequence"/>
</dbReference>
<feature type="transmembrane region" description="Helical" evidence="2">
    <location>
        <begin position="1477"/>
        <end position="1498"/>
    </location>
</feature>
<feature type="transmembrane region" description="Helical" evidence="2">
    <location>
        <begin position="348"/>
        <end position="366"/>
    </location>
</feature>
<feature type="transmembrane region" description="Helical" evidence="2">
    <location>
        <begin position="406"/>
        <end position="427"/>
    </location>
</feature>
<feature type="transmembrane region" description="Helical" evidence="2">
    <location>
        <begin position="433"/>
        <end position="451"/>
    </location>
</feature>
<feature type="transmembrane region" description="Helical" evidence="2">
    <location>
        <begin position="1199"/>
        <end position="1217"/>
    </location>
</feature>
<dbReference type="PATRIC" id="fig|69370.6.peg.3594"/>
<feature type="transmembrane region" description="Helical" evidence="2">
    <location>
        <begin position="692"/>
        <end position="709"/>
    </location>
</feature>
<feature type="transmembrane region" description="Helical" evidence="2">
    <location>
        <begin position="372"/>
        <end position="394"/>
    </location>
</feature>
<feature type="region of interest" description="Disordered" evidence="1">
    <location>
        <begin position="184"/>
        <end position="215"/>
    </location>
</feature>
<feature type="transmembrane region" description="Helical" evidence="2">
    <location>
        <begin position="260"/>
        <end position="277"/>
    </location>
</feature>
<feature type="transmembrane region" description="Helical" evidence="2">
    <location>
        <begin position="623"/>
        <end position="643"/>
    </location>
</feature>
<feature type="transmembrane region" description="Helical" evidence="2">
    <location>
        <begin position="825"/>
        <end position="844"/>
    </location>
</feature>
<feature type="transmembrane region" description="Helical" evidence="2">
    <location>
        <begin position="664"/>
        <end position="686"/>
    </location>
</feature>
<dbReference type="PANTHER" id="PTHR12460">
    <property type="entry name" value="CYCLIN-DEPENDENT KINASE INHIBITOR-RELATED PROTEIN"/>
    <property type="match status" value="1"/>
</dbReference>
<accession>A0A0M2H899</accession>
<feature type="transmembrane region" description="Helical" evidence="2">
    <location>
        <begin position="1451"/>
        <end position="1470"/>
    </location>
</feature>
<feature type="transmembrane region" description="Helical" evidence="2">
    <location>
        <begin position="574"/>
        <end position="592"/>
    </location>
</feature>
<name>A0A0M2H899_MICTR</name>
<proteinExistence type="predicted"/>
<feature type="transmembrane region" description="Helical" evidence="2">
    <location>
        <begin position="851"/>
        <end position="870"/>
    </location>
</feature>
<feature type="transmembrane region" description="Helical" evidence="2">
    <location>
        <begin position="1037"/>
        <end position="1055"/>
    </location>
</feature>
<feature type="transmembrane region" description="Helical" evidence="2">
    <location>
        <begin position="492"/>
        <end position="514"/>
    </location>
</feature>
<reference evidence="3 4" key="1">
    <citation type="submission" date="2015-02" db="EMBL/GenBank/DDBJ databases">
        <title>Draft genome sequences of ten Microbacterium spp. with emphasis on heavy metal contaminated environments.</title>
        <authorList>
            <person name="Corretto E."/>
        </authorList>
    </citation>
    <scope>NUCLEOTIDE SEQUENCE [LARGE SCALE GENOMIC DNA]</scope>
    <source>
        <strain evidence="3 4">DSM 8608</strain>
    </source>
</reference>
<feature type="transmembrane region" description="Helical" evidence="2">
    <location>
        <begin position="317"/>
        <end position="336"/>
    </location>
</feature>
<feature type="transmembrane region" description="Helical" evidence="2">
    <location>
        <begin position="1282"/>
        <end position="1302"/>
    </location>
</feature>
<feature type="transmembrane region" description="Helical" evidence="2">
    <location>
        <begin position="1092"/>
        <end position="1110"/>
    </location>
</feature>
<dbReference type="PANTHER" id="PTHR12460:SF38">
    <property type="entry name" value="KINETOPLAST-ASSOCIATED PROTEIN-LIKE PROTEIN"/>
    <property type="match status" value="1"/>
</dbReference>
<feature type="transmembrane region" description="Helical" evidence="2">
    <location>
        <begin position="1623"/>
        <end position="1642"/>
    </location>
</feature>
<feature type="transmembrane region" description="Helical" evidence="2">
    <location>
        <begin position="463"/>
        <end position="486"/>
    </location>
</feature>
<feature type="transmembrane region" description="Helical" evidence="2">
    <location>
        <begin position="1590"/>
        <end position="1611"/>
    </location>
</feature>
<comment type="caution">
    <text evidence="3">The sequence shown here is derived from an EMBL/GenBank/DDBJ whole genome shotgun (WGS) entry which is preliminary data.</text>
</comment>
<dbReference type="EMBL" id="JYJA01000040">
    <property type="protein sequence ID" value="KJL40206.1"/>
    <property type="molecule type" value="Genomic_DNA"/>
</dbReference>
<feature type="transmembrane region" description="Helical" evidence="2">
    <location>
        <begin position="962"/>
        <end position="986"/>
    </location>
</feature>
<dbReference type="InterPro" id="IPR058062">
    <property type="entry name" value="SCO7613_C"/>
</dbReference>
<feature type="transmembrane region" description="Helical" evidence="2">
    <location>
        <begin position="289"/>
        <end position="305"/>
    </location>
</feature>
<keyword evidence="4" id="KW-1185">Reference proteome</keyword>
<feature type="transmembrane region" description="Helical" evidence="2">
    <location>
        <begin position="716"/>
        <end position="735"/>
    </location>
</feature>
<evidence type="ECO:0000313" key="3">
    <source>
        <dbReference type="EMBL" id="KJL40206.1"/>
    </source>
</evidence>
<evidence type="ECO:0000256" key="1">
    <source>
        <dbReference type="SAM" id="MobiDB-lite"/>
    </source>
</evidence>
<feature type="transmembrane region" description="Helical" evidence="2">
    <location>
        <begin position="1007"/>
        <end position="1025"/>
    </location>
</feature>
<feature type="transmembrane region" description="Helical" evidence="2">
    <location>
        <begin position="229"/>
        <end position="254"/>
    </location>
</feature>
<feature type="transmembrane region" description="Helical" evidence="2">
    <location>
        <begin position="1229"/>
        <end position="1247"/>
    </location>
</feature>
<sequence>MDMSATHDDGPLWPASPFDLADAHRCPSCFTAVTARVCPACGFALTDPGAPRVLELGRQMLTLELSRQQLMDEIRLAHATALVAKAVPTPPPGAADASPGASGRVGPAAPAMLAGPPELVAADAVAAAGVAVHLAPAADAISDSAPPTGATAVVAQPAAEGASLTAPDALELVTVPESTTAAPATTASEIVVPPKPPAPAASAPQGPGGPSAPVAVAASAPRRRLTVPVLLLIVGVSLVGIAAVFFLLLAWFYADIGVRALIIGGITLATIALASWLRRRDLGATAEGIGALGVGLLALDAWAVRANDLFGTGSTDAALYTGLSALVVAVTCRLWARVSHLRGPDLAASLALPAGLGFLVGGVTSLPPTEALTAGLLGAAGGGLVHALPAPWSSARRGEDHAAERLVLALSGVGALVGAGLTAAFLTADALPVVIWSSIGLVVLGAAHAWLAHRPVDGARLPAAAVVSGVASVVATAAAGLAGWQLALRSNLPVYGVLVAPVLAVLVAVAIDVVRSRRGTPAWVPAAIASAVVAGLSIVAVALGWGVQAITVIGASWTAWRTDAFAVPVEAPEAPLLAVIAAVVITGLLFAAPALARPVLRELVPVVTTILLLVAGARTAVPGVLVGVSVALVVVTVVVVAILRNRDRRRADDAGAAPEPDAGLMARGVPLGYLIAGGVAAATAYAGGVATPWLWLVGVAVAMAYPIALRLALRPIGVAAVAAALAPVAVAALSTPLAAGATSAVTGLYGEATPVIAVLLQWVALATLVAAVALPVEQASRTGLAAAAEVLAAIGLAGTFSAVAVNPAALSENALLTAIGEPGLGIARGALLLAGLTIVAFGLTRISGVPTILAAALTAPVAAATAYDVLGTLELRSTDWAPLALTAAAVVVPLVSAATAFPRRTADAAPPVPVSQWPADIAPAPPRPRPADRVFRRLAADLGAALTVLVVVWPVAPLLVWAALAIIAVGFAAASVCRGWVGTIAADPADDRFATTRNGMPLLDAPRRLLAWPAVVAAIAAWWTWLDAGTPDTYYTVESYVVPSAVVLVVFAALLARLRRRVEATIALAGGLALGLWTPAVEGWSGDPLRGVVIALVAVAVCLALSFTPVRSIRPAAPLGAAVAVIAIGLVAVERAVEGPDWQVLWLVLLVAVAYASGWGATLARPSRLASGLYALIVPPAALIAAIVAIVPLADEPRIVAGTIIMLAALHLAAAGLDRLPLTGTTRWISLAGAFAVGAAGWFLGAATQVEAVSLPVAAMCLIGAVLGMLRRRRAGDVWPGAEGPAWIVGLVLATAPSLLVAAEPLRAWAYIVLTLAAAAGVAALREPARELVAAAAVPAPVQVTAPPAPARGAVPPIPPGPFATNAPSAQLSAYAPPAGSPVQPAAPPAVAPDAAVAASVPDAAVGPSAPRTPRFVDIWSLRTPTAMLLGFAAVLMGLRGLVPPALEGDAAAAIVTGLGVVAVAVLLTARAAADAAARGAAVLAGAGTVLLVAMSLTRPEADLVLTTVTAVVGGVLGVAGASVLGLRRWAPLGGVLAVGGLVVAMVACGVRFLEIAPAGGLEPDLWAVAGAGIAGAIALAALRATPSRAVSLAAGAGFAVASVLFALAELQLLLVQQTGDEIRTAAVMSALTAATVIGTAARARLGPALAIAAAIAGAGFGILALTVGDVRPWELVTVPPALGGIAYGVRTLRRESASRTWPTLGPWLALLTVPSLLTDFAGSPSVVAAEVAWLGEPELWRIVSLGLVALAMVVIGAIHRLQAPLLLGSAVLIVHAVAQLWPWISTAYVAVPWWLWLGLGGALLIFMAARYEKNMKALRTTVVAVTSLR</sequence>
<keyword evidence="2" id="KW-1133">Transmembrane helix</keyword>
<gene>
    <name evidence="3" type="ORF">RS82_03531</name>
</gene>
<feature type="transmembrane region" description="Helical" evidence="2">
    <location>
        <begin position="1534"/>
        <end position="1554"/>
    </location>
</feature>
<feature type="transmembrane region" description="Helical" evidence="2">
    <location>
        <begin position="1420"/>
        <end position="1439"/>
    </location>
</feature>
<feature type="transmembrane region" description="Helical" evidence="2">
    <location>
        <begin position="1062"/>
        <end position="1080"/>
    </location>
</feature>
<feature type="transmembrane region" description="Helical" evidence="2">
    <location>
        <begin position="755"/>
        <end position="776"/>
    </location>
</feature>
<feature type="transmembrane region" description="Helical" evidence="2">
    <location>
        <begin position="1253"/>
        <end position="1270"/>
    </location>
</feature>
<feature type="transmembrane region" description="Helical" evidence="2">
    <location>
        <begin position="1173"/>
        <end position="1193"/>
    </location>
</feature>
<feature type="transmembrane region" description="Helical" evidence="2">
    <location>
        <begin position="1766"/>
        <end position="1785"/>
    </location>
</feature>
<feature type="compositionally biased region" description="Low complexity" evidence="1">
    <location>
        <begin position="200"/>
        <end position="215"/>
    </location>
</feature>
<feature type="transmembrane region" description="Helical" evidence="2">
    <location>
        <begin position="526"/>
        <end position="554"/>
    </location>
</feature>
<organism evidence="3 4">
    <name type="scientific">Microbacterium trichothecenolyticum</name>
    <name type="common">Aureobacterium trichothecenolyticum</name>
    <dbReference type="NCBI Taxonomy" id="69370"/>
    <lineage>
        <taxon>Bacteria</taxon>
        <taxon>Bacillati</taxon>
        <taxon>Actinomycetota</taxon>
        <taxon>Actinomycetes</taxon>
        <taxon>Micrococcales</taxon>
        <taxon>Microbacteriaceae</taxon>
        <taxon>Microbacterium</taxon>
    </lineage>
</organism>
<dbReference type="NCBIfam" id="NF047321">
    <property type="entry name" value="SCO7613_CTERM"/>
    <property type="match status" value="1"/>
</dbReference>
<feature type="transmembrane region" description="Helical" evidence="2">
    <location>
        <begin position="1308"/>
        <end position="1325"/>
    </location>
</feature>
<feature type="transmembrane region" description="Helical" evidence="2">
    <location>
        <begin position="1143"/>
        <end position="1161"/>
    </location>
</feature>
<feature type="transmembrane region" description="Helical" evidence="2">
    <location>
        <begin position="882"/>
        <end position="901"/>
    </location>
</feature>
<feature type="transmembrane region" description="Helical" evidence="2">
    <location>
        <begin position="783"/>
        <end position="805"/>
    </location>
</feature>
<keyword evidence="2" id="KW-0812">Transmembrane</keyword>
<keyword evidence="2" id="KW-0472">Membrane</keyword>
<feature type="transmembrane region" description="Helical" evidence="2">
    <location>
        <begin position="1649"/>
        <end position="1668"/>
    </location>
</feature>
<feature type="transmembrane region" description="Helical" evidence="2">
    <location>
        <begin position="1791"/>
        <end position="1810"/>
    </location>
</feature>
<feature type="transmembrane region" description="Helical" evidence="2">
    <location>
        <begin position="1504"/>
        <end position="1527"/>
    </location>
</feature>
<feature type="transmembrane region" description="Helical" evidence="2">
    <location>
        <begin position="1740"/>
        <end position="1759"/>
    </location>
</feature>
<feature type="transmembrane region" description="Helical" evidence="2">
    <location>
        <begin position="938"/>
        <end position="956"/>
    </location>
</feature>
<feature type="transmembrane region" description="Helical" evidence="2">
    <location>
        <begin position="1117"/>
        <end position="1137"/>
    </location>
</feature>
<protein>
    <submittedName>
        <fullName evidence="3">Uncharacterized protein</fullName>
    </submittedName>
</protein>
<feature type="transmembrane region" description="Helical" evidence="2">
    <location>
        <begin position="599"/>
        <end position="617"/>
    </location>
</feature>
<evidence type="ECO:0000313" key="4">
    <source>
        <dbReference type="Proteomes" id="UP000034098"/>
    </source>
</evidence>
<evidence type="ECO:0000256" key="2">
    <source>
        <dbReference type="SAM" id="Phobius"/>
    </source>
</evidence>